<name>A0AAW2DG93_9ROSI</name>
<reference evidence="3 4" key="1">
    <citation type="submission" date="2024-01" db="EMBL/GenBank/DDBJ databases">
        <title>A telomere-to-telomere, gap-free genome of sweet tea (Lithocarpus litseifolius).</title>
        <authorList>
            <person name="Zhou J."/>
        </authorList>
    </citation>
    <scope>NUCLEOTIDE SEQUENCE [LARGE SCALE GENOMIC DNA]</scope>
    <source>
        <strain evidence="3">Zhou-2022a</strain>
        <tissue evidence="3">Leaf</tissue>
    </source>
</reference>
<comment type="caution">
    <text evidence="3">The sequence shown here is derived from an EMBL/GenBank/DDBJ whole genome shotgun (WGS) entry which is preliminary data.</text>
</comment>
<evidence type="ECO:0000256" key="1">
    <source>
        <dbReference type="SAM" id="MobiDB-lite"/>
    </source>
</evidence>
<gene>
    <name evidence="3" type="ORF">SO802_010354</name>
</gene>
<dbReference type="InterPro" id="IPR019557">
    <property type="entry name" value="AminoTfrase-like_pln_mobile"/>
</dbReference>
<evidence type="ECO:0000313" key="3">
    <source>
        <dbReference type="EMBL" id="KAL0008852.1"/>
    </source>
</evidence>
<organism evidence="3 4">
    <name type="scientific">Lithocarpus litseifolius</name>
    <dbReference type="NCBI Taxonomy" id="425828"/>
    <lineage>
        <taxon>Eukaryota</taxon>
        <taxon>Viridiplantae</taxon>
        <taxon>Streptophyta</taxon>
        <taxon>Embryophyta</taxon>
        <taxon>Tracheophyta</taxon>
        <taxon>Spermatophyta</taxon>
        <taxon>Magnoliopsida</taxon>
        <taxon>eudicotyledons</taxon>
        <taxon>Gunneridae</taxon>
        <taxon>Pentapetalae</taxon>
        <taxon>rosids</taxon>
        <taxon>fabids</taxon>
        <taxon>Fagales</taxon>
        <taxon>Fagaceae</taxon>
        <taxon>Lithocarpus</taxon>
    </lineage>
</organism>
<evidence type="ECO:0000313" key="4">
    <source>
        <dbReference type="Proteomes" id="UP001459277"/>
    </source>
</evidence>
<proteinExistence type="predicted"/>
<feature type="region of interest" description="Disordered" evidence="1">
    <location>
        <begin position="64"/>
        <end position="113"/>
    </location>
</feature>
<accession>A0AAW2DG93</accession>
<protein>
    <recommendedName>
        <fullName evidence="2">Aminotransferase-like plant mobile domain-containing protein</fullName>
    </recommendedName>
</protein>
<dbReference type="EMBL" id="JAZDWU010000003">
    <property type="protein sequence ID" value="KAL0008852.1"/>
    <property type="molecule type" value="Genomic_DNA"/>
</dbReference>
<dbReference type="AlphaFoldDB" id="A0AAW2DG93"/>
<feature type="domain" description="Aminotransferase-like plant mobile" evidence="2">
    <location>
        <begin position="190"/>
        <end position="251"/>
    </location>
</feature>
<dbReference type="Pfam" id="PF10536">
    <property type="entry name" value="PMD"/>
    <property type="match status" value="1"/>
</dbReference>
<keyword evidence="4" id="KW-1185">Reference proteome</keyword>
<dbReference type="Proteomes" id="UP001459277">
    <property type="component" value="Unassembled WGS sequence"/>
</dbReference>
<sequence>MADPSYPFTPLLITLIPKDKSLRNPSSSTLSPFNANILPVPFSSLPSIPKTLPSILLRSKPCTMMSAKGQSSSRRKGKEVARDPPAAHEVGEEVIHSEPDHSDEEETQRTPDSECAPLIDPWYDIHPHFSKVPGEYTPPPGRVWLALCRRNTDTSWAPLASSIYDLIIREGISLPVPTHFEYGDLFNLRHLVRRWCTTTHTFFFSCSEITVTLEDVADQLLLPIFGDADPSALELSPEEEAIETELKKRMSGNAKLVVGYFFTDLPFGVRAFAQL</sequence>
<feature type="compositionally biased region" description="Basic and acidic residues" evidence="1">
    <location>
        <begin position="78"/>
        <end position="100"/>
    </location>
</feature>
<evidence type="ECO:0000259" key="2">
    <source>
        <dbReference type="Pfam" id="PF10536"/>
    </source>
</evidence>